<keyword evidence="2" id="KW-0812">Transmembrane</keyword>
<gene>
    <name evidence="3" type="ORF">Q4610_17705</name>
</gene>
<dbReference type="RefSeq" id="WP_304537269.1">
    <property type="nucleotide sequence ID" value="NZ_JAUQOM010000012.1"/>
</dbReference>
<feature type="transmembrane region" description="Helical" evidence="2">
    <location>
        <begin position="6"/>
        <end position="28"/>
    </location>
</feature>
<dbReference type="Proteomes" id="UP001176471">
    <property type="component" value="Unassembled WGS sequence"/>
</dbReference>
<feature type="region of interest" description="Disordered" evidence="1">
    <location>
        <begin position="121"/>
        <end position="142"/>
    </location>
</feature>
<organism evidence="3 4">
    <name type="scientific">Sphingobium cyanobacteriorum</name>
    <dbReference type="NCBI Taxonomy" id="3063954"/>
    <lineage>
        <taxon>Bacteria</taxon>
        <taxon>Pseudomonadati</taxon>
        <taxon>Pseudomonadota</taxon>
        <taxon>Alphaproteobacteria</taxon>
        <taxon>Sphingomonadales</taxon>
        <taxon>Sphingomonadaceae</taxon>
        <taxon>Sphingobium</taxon>
    </lineage>
</organism>
<accession>A0ABT8ZQT7</accession>
<keyword evidence="4" id="KW-1185">Reference proteome</keyword>
<evidence type="ECO:0000256" key="2">
    <source>
        <dbReference type="SAM" id="Phobius"/>
    </source>
</evidence>
<name>A0ABT8ZQT7_9SPHN</name>
<comment type="caution">
    <text evidence="3">The sequence shown here is derived from an EMBL/GenBank/DDBJ whole genome shotgun (WGS) entry which is preliminary data.</text>
</comment>
<evidence type="ECO:0000313" key="3">
    <source>
        <dbReference type="EMBL" id="MDO7836885.1"/>
    </source>
</evidence>
<feature type="transmembrane region" description="Helical" evidence="2">
    <location>
        <begin position="72"/>
        <end position="97"/>
    </location>
</feature>
<keyword evidence="2" id="KW-1133">Transmembrane helix</keyword>
<protein>
    <submittedName>
        <fullName evidence="3">Uncharacterized protein</fullName>
    </submittedName>
</protein>
<evidence type="ECO:0000313" key="4">
    <source>
        <dbReference type="Proteomes" id="UP001176471"/>
    </source>
</evidence>
<proteinExistence type="predicted"/>
<feature type="transmembrane region" description="Helical" evidence="2">
    <location>
        <begin position="40"/>
        <end position="60"/>
    </location>
</feature>
<evidence type="ECO:0000256" key="1">
    <source>
        <dbReference type="SAM" id="MobiDB-lite"/>
    </source>
</evidence>
<keyword evidence="2" id="KW-0472">Membrane</keyword>
<reference evidence="3" key="1">
    <citation type="submission" date="2023-07" db="EMBL/GenBank/DDBJ databases">
        <title>Bacterial whole genome sequence for Sphingobium sp. HBC34.</title>
        <authorList>
            <person name="Le V."/>
            <person name="Ko S.-R."/>
            <person name="Ahn C.-Y."/>
            <person name="Oh H.-M."/>
        </authorList>
    </citation>
    <scope>NUCLEOTIDE SEQUENCE</scope>
    <source>
        <strain evidence="3">HBC34</strain>
    </source>
</reference>
<sequence>MIADASHLGVAAMIAGSHGAAVGFFAFMRISQRVPWVRPAVMFGPLIVPAIVAVAIWTMALGRAGPIVPLAFALKLVAAWSASCGAYVATACLVRVASRFERLRLGRMWATMLAARAAGRGHRRTGDDDGSPHRLSFSPGAD</sequence>
<dbReference type="EMBL" id="JAUQOM010000012">
    <property type="protein sequence ID" value="MDO7836885.1"/>
    <property type="molecule type" value="Genomic_DNA"/>
</dbReference>